<dbReference type="Gene3D" id="6.10.30.10">
    <property type="match status" value="1"/>
</dbReference>
<feature type="domain" description="ChsH2 rubredoxin-like zinc ribbon" evidence="2">
    <location>
        <begin position="37"/>
        <end position="71"/>
    </location>
</feature>
<feature type="domain" description="ChsH2 C-terminal OB-fold" evidence="1">
    <location>
        <begin position="74"/>
        <end position="136"/>
    </location>
</feature>
<evidence type="ECO:0000313" key="4">
    <source>
        <dbReference type="Proteomes" id="UP000252015"/>
    </source>
</evidence>
<proteinExistence type="predicted"/>
<dbReference type="STRING" id="29313.BHQ16_02540"/>
<organism evidence="3 4">
    <name type="scientific">Mycobacterium shimoidei</name>
    <dbReference type="NCBI Taxonomy" id="29313"/>
    <lineage>
        <taxon>Bacteria</taxon>
        <taxon>Bacillati</taxon>
        <taxon>Actinomycetota</taxon>
        <taxon>Actinomycetes</taxon>
        <taxon>Mycobacteriales</taxon>
        <taxon>Mycobacteriaceae</taxon>
        <taxon>Mycobacterium</taxon>
    </lineage>
</organism>
<accession>A0A375Z002</accession>
<dbReference type="Pfam" id="PF01796">
    <property type="entry name" value="OB_ChsH2_C"/>
    <property type="match status" value="1"/>
</dbReference>
<dbReference type="InterPro" id="IPR052513">
    <property type="entry name" value="Thioester_dehydratase-like"/>
</dbReference>
<keyword evidence="4" id="KW-1185">Reference proteome</keyword>
<dbReference type="InterPro" id="IPR002878">
    <property type="entry name" value="ChsH2_C"/>
</dbReference>
<dbReference type="InterPro" id="IPR022002">
    <property type="entry name" value="ChsH2_Znr"/>
</dbReference>
<evidence type="ECO:0000259" key="1">
    <source>
        <dbReference type="Pfam" id="PF01796"/>
    </source>
</evidence>
<dbReference type="PANTHER" id="PTHR34075:SF5">
    <property type="entry name" value="BLR3430 PROTEIN"/>
    <property type="match status" value="1"/>
</dbReference>
<evidence type="ECO:0000313" key="3">
    <source>
        <dbReference type="EMBL" id="SRX94402.1"/>
    </source>
</evidence>
<dbReference type="AlphaFoldDB" id="A0A375Z002"/>
<name>A0A375Z002_MYCSH</name>
<dbReference type="InterPro" id="IPR012340">
    <property type="entry name" value="NA-bd_OB-fold"/>
</dbReference>
<evidence type="ECO:0000259" key="2">
    <source>
        <dbReference type="Pfam" id="PF12172"/>
    </source>
</evidence>
<dbReference type="Proteomes" id="UP000252015">
    <property type="component" value="Unassembled WGS sequence"/>
</dbReference>
<dbReference type="Pfam" id="PF12172">
    <property type="entry name" value="zf-ChsH2"/>
    <property type="match status" value="1"/>
</dbReference>
<reference evidence="3 4" key="1">
    <citation type="submission" date="2018-05" db="EMBL/GenBank/DDBJ databases">
        <authorList>
            <consortium name="IHU Genomes"/>
        </authorList>
    </citation>
    <scope>NUCLEOTIDE SEQUENCE [LARGE SCALE GENOMIC DNA]</scope>
    <source>
        <strain evidence="3 4">P7336</strain>
    </source>
</reference>
<protein>
    <submittedName>
        <fullName evidence="3">Putative nucleic-acid-binding protein [Comamonas testosteroni CNB-2]</fullName>
    </submittedName>
</protein>
<sequence>MVPHSAIQDGWGPRRKGWGLMASRLAPSISPDTEFFWSGLKENELRIQRCADCQTLRVPPRPMCGKCQSLKWDYVVASGHGTVYSFVMPQYPPLPFLQYPYVVALIELDEGVRIVSNLCDIEPAAIEVGMPVEVFFETFEALPSGDELVLHQFRPAG</sequence>
<dbReference type="SUPFAM" id="SSF50249">
    <property type="entry name" value="Nucleic acid-binding proteins"/>
    <property type="match status" value="1"/>
</dbReference>
<dbReference type="PANTHER" id="PTHR34075">
    <property type="entry name" value="BLR3430 PROTEIN"/>
    <property type="match status" value="1"/>
</dbReference>
<dbReference type="EMBL" id="UEGW01000001">
    <property type="protein sequence ID" value="SRX94402.1"/>
    <property type="molecule type" value="Genomic_DNA"/>
</dbReference>
<gene>
    <name evidence="3" type="ORF">MSP7336_02656</name>
</gene>